<dbReference type="CDD" id="cd00609">
    <property type="entry name" value="AAT_like"/>
    <property type="match status" value="1"/>
</dbReference>
<dbReference type="InterPro" id="IPR015421">
    <property type="entry name" value="PyrdxlP-dep_Trfase_major"/>
</dbReference>
<evidence type="ECO:0000256" key="1">
    <source>
        <dbReference type="ARBA" id="ARBA00001933"/>
    </source>
</evidence>
<dbReference type="HAMAP" id="MF_01023">
    <property type="entry name" value="HisC_aminotrans_2"/>
    <property type="match status" value="1"/>
</dbReference>
<accession>A0A7V3ZZM0</accession>
<comment type="caution">
    <text evidence="8">The sequence shown here is derived from an EMBL/GenBank/DDBJ whole genome shotgun (WGS) entry which is preliminary data.</text>
</comment>
<dbReference type="NCBIfam" id="TIGR01141">
    <property type="entry name" value="hisC"/>
    <property type="match status" value="1"/>
</dbReference>
<comment type="subunit">
    <text evidence="2 6">Homodimer.</text>
</comment>
<dbReference type="InterPro" id="IPR015424">
    <property type="entry name" value="PyrdxlP-dep_Trfase"/>
</dbReference>
<dbReference type="SUPFAM" id="SSF53383">
    <property type="entry name" value="PLP-dependent transferases"/>
    <property type="match status" value="1"/>
</dbReference>
<dbReference type="UniPathway" id="UPA00031">
    <property type="reaction ID" value="UER00012"/>
</dbReference>
<evidence type="ECO:0000256" key="6">
    <source>
        <dbReference type="HAMAP-Rule" id="MF_01023"/>
    </source>
</evidence>
<dbReference type="GO" id="GO:0030170">
    <property type="term" value="F:pyridoxal phosphate binding"/>
    <property type="evidence" value="ECO:0007669"/>
    <property type="project" value="InterPro"/>
</dbReference>
<comment type="catalytic activity">
    <reaction evidence="6">
        <text>L-histidinol phosphate + 2-oxoglutarate = 3-(imidazol-4-yl)-2-oxopropyl phosphate + L-glutamate</text>
        <dbReference type="Rhea" id="RHEA:23744"/>
        <dbReference type="ChEBI" id="CHEBI:16810"/>
        <dbReference type="ChEBI" id="CHEBI:29985"/>
        <dbReference type="ChEBI" id="CHEBI:57766"/>
        <dbReference type="ChEBI" id="CHEBI:57980"/>
        <dbReference type="EC" id="2.6.1.9"/>
    </reaction>
</comment>
<keyword evidence="3 6" id="KW-0032">Aminotransferase</keyword>
<dbReference type="InterPro" id="IPR005861">
    <property type="entry name" value="HisP_aminotrans"/>
</dbReference>
<keyword evidence="4 6" id="KW-0808">Transferase</keyword>
<evidence type="ECO:0000259" key="7">
    <source>
        <dbReference type="Pfam" id="PF00155"/>
    </source>
</evidence>
<proteinExistence type="inferred from homology"/>
<evidence type="ECO:0000256" key="3">
    <source>
        <dbReference type="ARBA" id="ARBA00022576"/>
    </source>
</evidence>
<feature type="modified residue" description="N6-(pyridoxal phosphate)lysine" evidence="6">
    <location>
        <position position="225"/>
    </location>
</feature>
<dbReference type="Pfam" id="PF00155">
    <property type="entry name" value="Aminotran_1_2"/>
    <property type="match status" value="1"/>
</dbReference>
<organism evidence="8">
    <name type="scientific">candidate division WOR-3 bacterium</name>
    <dbReference type="NCBI Taxonomy" id="2052148"/>
    <lineage>
        <taxon>Bacteria</taxon>
        <taxon>Bacteria division WOR-3</taxon>
    </lineage>
</organism>
<dbReference type="GO" id="GO:0004400">
    <property type="term" value="F:histidinol-phosphate transaminase activity"/>
    <property type="evidence" value="ECO:0007669"/>
    <property type="project" value="UniProtKB-UniRule"/>
</dbReference>
<evidence type="ECO:0000256" key="4">
    <source>
        <dbReference type="ARBA" id="ARBA00022679"/>
    </source>
</evidence>
<keyword evidence="5 6" id="KW-0663">Pyridoxal phosphate</keyword>
<keyword evidence="6" id="KW-0368">Histidine biosynthesis</keyword>
<name>A0A7V3ZZM0_UNCW3</name>
<comment type="pathway">
    <text evidence="6">Amino-acid biosynthesis; L-histidine biosynthesis; L-histidine from 5-phospho-alpha-D-ribose 1-diphosphate: step 7/9.</text>
</comment>
<keyword evidence="6" id="KW-0028">Amino-acid biosynthesis</keyword>
<dbReference type="PANTHER" id="PTHR43643:SF3">
    <property type="entry name" value="HISTIDINOL-PHOSPHATE AMINOTRANSFERASE"/>
    <property type="match status" value="1"/>
</dbReference>
<reference evidence="8" key="1">
    <citation type="journal article" date="2020" name="mSystems">
        <title>Genome- and Community-Level Interaction Insights into Carbon Utilization and Element Cycling Functions of Hydrothermarchaeota in Hydrothermal Sediment.</title>
        <authorList>
            <person name="Zhou Z."/>
            <person name="Liu Y."/>
            <person name="Xu W."/>
            <person name="Pan J."/>
            <person name="Luo Z.H."/>
            <person name="Li M."/>
        </authorList>
    </citation>
    <scope>NUCLEOTIDE SEQUENCE [LARGE SCALE GENOMIC DNA]</scope>
    <source>
        <strain evidence="8">SpSt-69</strain>
    </source>
</reference>
<comment type="similarity">
    <text evidence="6">Belongs to the class-II pyridoxal-phosphate-dependent aminotransferase family. Histidinol-phosphate aminotransferase subfamily.</text>
</comment>
<evidence type="ECO:0000256" key="2">
    <source>
        <dbReference type="ARBA" id="ARBA00011738"/>
    </source>
</evidence>
<dbReference type="AlphaFoldDB" id="A0A7V3ZZM0"/>
<dbReference type="Gene3D" id="3.90.1150.10">
    <property type="entry name" value="Aspartate Aminotransferase, domain 1"/>
    <property type="match status" value="1"/>
</dbReference>
<dbReference type="InterPro" id="IPR050106">
    <property type="entry name" value="HistidinolP_aminotransfase"/>
</dbReference>
<dbReference type="PANTHER" id="PTHR43643">
    <property type="entry name" value="HISTIDINOL-PHOSPHATE AMINOTRANSFERASE 2"/>
    <property type="match status" value="1"/>
</dbReference>
<dbReference type="EMBL" id="DTDJ01000051">
    <property type="protein sequence ID" value="HGL18336.1"/>
    <property type="molecule type" value="Genomic_DNA"/>
</dbReference>
<evidence type="ECO:0000256" key="5">
    <source>
        <dbReference type="ARBA" id="ARBA00022898"/>
    </source>
</evidence>
<gene>
    <name evidence="6" type="primary">hisC</name>
    <name evidence="8" type="ORF">ENU66_08420</name>
</gene>
<protein>
    <recommendedName>
        <fullName evidence="6">Histidinol-phosphate aminotransferase</fullName>
        <ecNumber evidence="6">2.6.1.9</ecNumber>
    </recommendedName>
    <alternativeName>
        <fullName evidence="6">Imidazole acetol-phosphate transaminase</fullName>
    </alternativeName>
</protein>
<dbReference type="GO" id="GO:0000105">
    <property type="term" value="P:L-histidine biosynthetic process"/>
    <property type="evidence" value="ECO:0007669"/>
    <property type="project" value="UniProtKB-UniRule"/>
</dbReference>
<feature type="domain" description="Aminotransferase class I/classII large" evidence="7">
    <location>
        <begin position="33"/>
        <end position="358"/>
    </location>
</feature>
<comment type="cofactor">
    <cofactor evidence="1 6">
        <name>pyridoxal 5'-phosphate</name>
        <dbReference type="ChEBI" id="CHEBI:597326"/>
    </cofactor>
</comment>
<dbReference type="Gene3D" id="3.40.640.10">
    <property type="entry name" value="Type I PLP-dependent aspartate aminotransferase-like (Major domain)"/>
    <property type="match status" value="1"/>
</dbReference>
<dbReference type="EC" id="2.6.1.9" evidence="6"/>
<dbReference type="InterPro" id="IPR004839">
    <property type="entry name" value="Aminotransferase_I/II_large"/>
</dbReference>
<dbReference type="InterPro" id="IPR015422">
    <property type="entry name" value="PyrdxlP-dep_Trfase_small"/>
</dbReference>
<sequence length="367" mass="41347">MHNLARWKLRSVKPYIPGKPIEELARELGIAGEIIKLASNENPLGPSPKAIEAISKKLNELNLYPDDAAYNLVKKLSELNNLTIDEVILGNGSVEIMLMIGLAFVNPGESIVTSEKSFIMYKIIGELIGANVIETPMANGKINLEAILKAIRGDTKVVFIANPNNPTGTYCEKGEVEDFMKHVPDDVIVVWDEAYYEYIRGEKFKETIEYVKNGKNVIILRTFSKIYGLAGLRLGYAFAKRDIIDALRRTRLPFNVNALSQIAAYYALDDSEHLERSLTVNKKGLEYLYKELSALNLKYYESACNFILVDFGMDSDIPYNYLLKRGIIVRPVKNYGLPTSLRITVGTQEQNEKLIRALREFFGYGNS</sequence>
<evidence type="ECO:0000313" key="8">
    <source>
        <dbReference type="EMBL" id="HGL18336.1"/>
    </source>
</evidence>